<evidence type="ECO:0000313" key="2">
    <source>
        <dbReference type="Proteomes" id="UP000017944"/>
    </source>
</evidence>
<organism evidence="1 2">
    <name type="scientific">Shigella dysenteriae WRSd3</name>
    <dbReference type="NCBI Taxonomy" id="1401327"/>
    <lineage>
        <taxon>Bacteria</taxon>
        <taxon>Pseudomonadati</taxon>
        <taxon>Pseudomonadota</taxon>
        <taxon>Gammaproteobacteria</taxon>
        <taxon>Enterobacterales</taxon>
        <taxon>Enterobacteriaceae</taxon>
        <taxon>Shigella</taxon>
    </lineage>
</organism>
<protein>
    <submittedName>
        <fullName evidence="1">Uncharacterized protein</fullName>
    </submittedName>
</protein>
<dbReference type="EMBL" id="AXUT01000403">
    <property type="protein sequence ID" value="ESU77253.1"/>
    <property type="molecule type" value="Genomic_DNA"/>
</dbReference>
<evidence type="ECO:0000313" key="1">
    <source>
        <dbReference type="EMBL" id="ESU77253.1"/>
    </source>
</evidence>
<sequence length="52" mass="6310">MPFTQSCLLKCCVRICVRLSTYQKIILRQYERLRRDVEEISRKGNSWMNMLV</sequence>
<comment type="caution">
    <text evidence="1">The sequence shown here is derived from an EMBL/GenBank/DDBJ whole genome shotgun (WGS) entry which is preliminary data.</text>
</comment>
<gene>
    <name evidence="1" type="ORF">WRSd3_03837</name>
</gene>
<accession>A0A090NW71</accession>
<reference evidence="1 2" key="1">
    <citation type="submission" date="2013-10" db="EMBL/GenBank/DDBJ databases">
        <title>Draft genomes and the virulence plasmids of Sd1617 vaccine constructs: WRSd3 and WRSd5.</title>
        <authorList>
            <person name="Aksomboon Vongsawan A."/>
            <person name="Venkatesan M.M."/>
            <person name="Vaisvil B."/>
            <person name="Emel G."/>
            <person name="Kepatral V."/>
            <person name="Sethabutr O."/>
            <person name="Serichantalergs O."/>
            <person name="Mason C."/>
        </authorList>
    </citation>
    <scope>NUCLEOTIDE SEQUENCE [LARGE SCALE GENOMIC DNA]</scope>
    <source>
        <strain evidence="1 2">WRSd3</strain>
    </source>
</reference>
<dbReference type="Proteomes" id="UP000017944">
    <property type="component" value="Unassembled WGS sequence"/>
</dbReference>
<name>A0A090NW71_SHIDY</name>
<dbReference type="AlphaFoldDB" id="A0A090NW71"/>
<proteinExistence type="predicted"/>